<proteinExistence type="predicted"/>
<evidence type="ECO:0000256" key="1">
    <source>
        <dbReference type="SAM" id="MobiDB-lite"/>
    </source>
</evidence>
<evidence type="ECO:0000313" key="2">
    <source>
        <dbReference type="EMBL" id="MPC47848.1"/>
    </source>
</evidence>
<evidence type="ECO:0000313" key="3">
    <source>
        <dbReference type="Proteomes" id="UP000324222"/>
    </source>
</evidence>
<gene>
    <name evidence="2" type="ORF">E2C01_041607</name>
</gene>
<feature type="region of interest" description="Disordered" evidence="1">
    <location>
        <begin position="1"/>
        <end position="32"/>
    </location>
</feature>
<accession>A0A5B7FSB9</accession>
<feature type="compositionally biased region" description="Low complexity" evidence="1">
    <location>
        <begin position="1"/>
        <end position="11"/>
    </location>
</feature>
<dbReference type="EMBL" id="VSRR010007957">
    <property type="protein sequence ID" value="MPC47848.1"/>
    <property type="molecule type" value="Genomic_DNA"/>
</dbReference>
<reference evidence="2 3" key="1">
    <citation type="submission" date="2019-05" db="EMBL/GenBank/DDBJ databases">
        <title>Another draft genome of Portunus trituberculatus and its Hox gene families provides insights of decapod evolution.</title>
        <authorList>
            <person name="Jeong J.-H."/>
            <person name="Song I."/>
            <person name="Kim S."/>
            <person name="Choi T."/>
            <person name="Kim D."/>
            <person name="Ryu S."/>
            <person name="Kim W."/>
        </authorList>
    </citation>
    <scope>NUCLEOTIDE SEQUENCE [LARGE SCALE GENOMIC DNA]</scope>
    <source>
        <tissue evidence="2">Muscle</tissue>
    </source>
</reference>
<comment type="caution">
    <text evidence="2">The sequence shown here is derived from an EMBL/GenBank/DDBJ whole genome shotgun (WGS) entry which is preliminary data.</text>
</comment>
<dbReference type="Proteomes" id="UP000324222">
    <property type="component" value="Unassembled WGS sequence"/>
</dbReference>
<dbReference type="AlphaFoldDB" id="A0A5B7FSB9"/>
<feature type="compositionally biased region" description="Basic residues" evidence="1">
    <location>
        <begin position="12"/>
        <end position="32"/>
    </location>
</feature>
<sequence>MEIKQTTQMMKKVMKKRTADHVRRKPKLKHGSRNKRSVCCPCYTMSTLACHDADPYRVLQSVQNTDEGQERAPVPLPRHGQRAEIPNVSKQQDATTLHMSVHVPMRQMCKHCSCKGNIHQSCCVCDTCKVALCLTEQKNCFDAFHKNL</sequence>
<keyword evidence="3" id="KW-1185">Reference proteome</keyword>
<protein>
    <submittedName>
        <fullName evidence="2">Uncharacterized protein</fullName>
    </submittedName>
</protein>
<name>A0A5B7FSB9_PORTR</name>
<organism evidence="2 3">
    <name type="scientific">Portunus trituberculatus</name>
    <name type="common">Swimming crab</name>
    <name type="synonym">Neptunus trituberculatus</name>
    <dbReference type="NCBI Taxonomy" id="210409"/>
    <lineage>
        <taxon>Eukaryota</taxon>
        <taxon>Metazoa</taxon>
        <taxon>Ecdysozoa</taxon>
        <taxon>Arthropoda</taxon>
        <taxon>Crustacea</taxon>
        <taxon>Multicrustacea</taxon>
        <taxon>Malacostraca</taxon>
        <taxon>Eumalacostraca</taxon>
        <taxon>Eucarida</taxon>
        <taxon>Decapoda</taxon>
        <taxon>Pleocyemata</taxon>
        <taxon>Brachyura</taxon>
        <taxon>Eubrachyura</taxon>
        <taxon>Portunoidea</taxon>
        <taxon>Portunidae</taxon>
        <taxon>Portuninae</taxon>
        <taxon>Portunus</taxon>
    </lineage>
</organism>